<evidence type="ECO:0000256" key="1">
    <source>
        <dbReference type="SAM" id="Phobius"/>
    </source>
</evidence>
<gene>
    <name evidence="3" type="ORF">G5714_010506</name>
</gene>
<accession>A0A7J6CSC9</accession>
<keyword evidence="1" id="KW-0812">Transmembrane</keyword>
<dbReference type="InterPro" id="IPR036179">
    <property type="entry name" value="Ig-like_dom_sf"/>
</dbReference>
<evidence type="ECO:0008006" key="5">
    <source>
        <dbReference type="Google" id="ProtNLM"/>
    </source>
</evidence>
<dbReference type="Gene3D" id="2.60.40.10">
    <property type="entry name" value="Immunoglobulins"/>
    <property type="match status" value="1"/>
</dbReference>
<dbReference type="SUPFAM" id="SSF48726">
    <property type="entry name" value="Immunoglobulin"/>
    <property type="match status" value="1"/>
</dbReference>
<organism evidence="3 4">
    <name type="scientific">Onychostoma macrolepis</name>
    <dbReference type="NCBI Taxonomy" id="369639"/>
    <lineage>
        <taxon>Eukaryota</taxon>
        <taxon>Metazoa</taxon>
        <taxon>Chordata</taxon>
        <taxon>Craniata</taxon>
        <taxon>Vertebrata</taxon>
        <taxon>Euteleostomi</taxon>
        <taxon>Actinopterygii</taxon>
        <taxon>Neopterygii</taxon>
        <taxon>Teleostei</taxon>
        <taxon>Ostariophysi</taxon>
        <taxon>Cypriniformes</taxon>
        <taxon>Cyprinidae</taxon>
        <taxon>Acrossocheilinae</taxon>
        <taxon>Onychostoma</taxon>
    </lineage>
</organism>
<sequence>MLEQMIIAMAVLLTLFCAELTESSSSCCLCKAEIKRVDENATAFVSCPALAEHENPSISLYKGETKLHSTNLSDVYSNQSQQEFQAYIQNSSVSYKILSAKASDTGLYLCKINTQIRTAASQTILLIKGALQPIESTVTCTDDQTLGLAVGIGAITIYDIAITAFVCYLRYKLKNKEPPENPYINTRPRGFQRR</sequence>
<comment type="caution">
    <text evidence="3">The sequence shown here is derived from an EMBL/GenBank/DDBJ whole genome shotgun (WGS) entry which is preliminary data.</text>
</comment>
<keyword evidence="1" id="KW-1133">Transmembrane helix</keyword>
<evidence type="ECO:0000313" key="4">
    <source>
        <dbReference type="Proteomes" id="UP000579812"/>
    </source>
</evidence>
<dbReference type="AlphaFoldDB" id="A0A7J6CSC9"/>
<protein>
    <recommendedName>
        <fullName evidence="5">Ig-like domain-containing protein</fullName>
    </recommendedName>
</protein>
<evidence type="ECO:0000256" key="2">
    <source>
        <dbReference type="SAM" id="SignalP"/>
    </source>
</evidence>
<keyword evidence="4" id="KW-1185">Reference proteome</keyword>
<dbReference type="InterPro" id="IPR013783">
    <property type="entry name" value="Ig-like_fold"/>
</dbReference>
<name>A0A7J6CSC9_9TELE</name>
<evidence type="ECO:0000313" key="3">
    <source>
        <dbReference type="EMBL" id="KAF4109433.1"/>
    </source>
</evidence>
<feature type="signal peptide" evidence="2">
    <location>
        <begin position="1"/>
        <end position="23"/>
    </location>
</feature>
<keyword evidence="2" id="KW-0732">Signal</keyword>
<feature type="transmembrane region" description="Helical" evidence="1">
    <location>
        <begin position="146"/>
        <end position="169"/>
    </location>
</feature>
<reference evidence="3 4" key="1">
    <citation type="submission" date="2020-04" db="EMBL/GenBank/DDBJ databases">
        <title>Chromosome-level genome assembly of a cyprinid fish Onychostoma macrolepis by integration of Nanopore Sequencing, Bionano and Hi-C technology.</title>
        <authorList>
            <person name="Wang D."/>
        </authorList>
    </citation>
    <scope>NUCLEOTIDE SEQUENCE [LARGE SCALE GENOMIC DNA]</scope>
    <source>
        <strain evidence="3">SWU-2019</strain>
        <tissue evidence="3">Muscle</tissue>
    </source>
</reference>
<dbReference type="EMBL" id="JAAMOB010000009">
    <property type="protein sequence ID" value="KAF4109433.1"/>
    <property type="molecule type" value="Genomic_DNA"/>
</dbReference>
<proteinExistence type="predicted"/>
<dbReference type="Proteomes" id="UP000579812">
    <property type="component" value="Unassembled WGS sequence"/>
</dbReference>
<feature type="chain" id="PRO_5029889552" description="Ig-like domain-containing protein" evidence="2">
    <location>
        <begin position="24"/>
        <end position="194"/>
    </location>
</feature>
<keyword evidence="1" id="KW-0472">Membrane</keyword>